<feature type="compositionally biased region" description="Acidic residues" evidence="1">
    <location>
        <begin position="195"/>
        <end position="210"/>
    </location>
</feature>
<feature type="compositionally biased region" description="Basic residues" evidence="1">
    <location>
        <begin position="534"/>
        <end position="543"/>
    </location>
</feature>
<feature type="compositionally biased region" description="Polar residues" evidence="1">
    <location>
        <begin position="171"/>
        <end position="181"/>
    </location>
</feature>
<dbReference type="EMBL" id="VXIV02002779">
    <property type="protein sequence ID" value="KAF6022974.1"/>
    <property type="molecule type" value="Genomic_DNA"/>
</dbReference>
<proteinExistence type="predicted"/>
<feature type="compositionally biased region" description="Polar residues" evidence="1">
    <location>
        <begin position="140"/>
        <end position="163"/>
    </location>
</feature>
<evidence type="ECO:0000313" key="3">
    <source>
        <dbReference type="Proteomes" id="UP000593567"/>
    </source>
</evidence>
<feature type="compositionally biased region" description="Polar residues" evidence="1">
    <location>
        <begin position="212"/>
        <end position="234"/>
    </location>
</feature>
<feature type="compositionally biased region" description="Basic and acidic residues" evidence="1">
    <location>
        <begin position="293"/>
        <end position="320"/>
    </location>
</feature>
<feature type="compositionally biased region" description="Basic and acidic residues" evidence="1">
    <location>
        <begin position="256"/>
        <end position="278"/>
    </location>
</feature>
<feature type="compositionally biased region" description="Polar residues" evidence="1">
    <location>
        <begin position="614"/>
        <end position="631"/>
    </location>
</feature>
<sequence length="838" mass="90651">MASLLSHMVDKEITMVRREYSQCSSFRLQRLCSQLVYFLKEDFNHIPELALRVDRGAGYLEFIRPFDETLYDLLSVNKQRITYTIFTEVNLATLLTVLEKVFLKNNSVTAKNKPSAPSTSKGTGASKRMDDEKGMLTIDDPTTSSVNKGKSGSTNEQQESTGSRKAPVVVQRSTSDCSTGDSAEMDTGENVIQVEIEEGEPEINDGEEDQSGNRNAESNEQDPPSRASQSSQDAVENEDEAQSDREEVQNDEEMADTDKDGADTDKDGADMDKDGADIDKDDADTDEDDADMDKDGADSDKDGADSDKDGADSDKDGADSDKDDADIDQDGADSDKEDAQEAESGKREDPCDQESIDDEEIEAEDLDNTKHEEEQTAGGHSDISLHSGQEDLETTLWGTGLDPDGSSLLDSSLSFVKAEPLDPSHAEEENKSSPSKENTSEGSKPDVVVLDDEESEIELEMSSALDDSKASSTKSPVAKQPAASPVAKQPAASPVAKQPDSPPAPEIAVTATELTDLIHTPTNTAQSYSASLRQSKRRTKVMHVGRSALVRTSMNVSAKMAASDVEADQEKQEDATELGCETMISSPERELSSDDTFTPSLSVSTLKKVEKRSLSSSHADTQSSENVSGPPSLSDEYTPIHHSSARRSSRRTAGKSLVKSVAEIDEHTESVDPESDESLTVSRTSRSRRGKGSDAKTERRVKTPAKAQSKAADSTFVKVTFSKKKSSRDDATFVCADSDDSLVGSRSSATLKPAEFPEKSKSPLKSDSEADFAHRTGEVPVPRVTRRSKQFTSVRTKSKISSDESSDEDDAKLSKSGKKKAVQLQASKLEGLPDVSEV</sequence>
<reference evidence="2" key="1">
    <citation type="submission" date="2020-06" db="EMBL/GenBank/DDBJ databases">
        <title>Draft genome of Bugula neritina, a colonial animal packing powerful symbionts and potential medicines.</title>
        <authorList>
            <person name="Rayko M."/>
        </authorList>
    </citation>
    <scope>NUCLEOTIDE SEQUENCE [LARGE SCALE GENOMIC DNA]</scope>
    <source>
        <strain evidence="2">Kwan_BN1</strain>
    </source>
</reference>
<comment type="caution">
    <text evidence="2">The sequence shown here is derived from an EMBL/GenBank/DDBJ whole genome shotgun (WGS) entry which is preliminary data.</text>
</comment>
<gene>
    <name evidence="2" type="ORF">EB796_018730</name>
</gene>
<feature type="compositionally biased region" description="Polar residues" evidence="1">
    <location>
        <begin position="594"/>
        <end position="605"/>
    </location>
</feature>
<feature type="compositionally biased region" description="Basic and acidic residues" evidence="1">
    <location>
        <begin position="419"/>
        <end position="431"/>
    </location>
</feature>
<feature type="compositionally biased region" description="Low complexity" evidence="1">
    <location>
        <begin position="398"/>
        <end position="414"/>
    </location>
</feature>
<feature type="compositionally biased region" description="Acidic residues" evidence="1">
    <location>
        <begin position="351"/>
        <end position="366"/>
    </location>
</feature>
<feature type="region of interest" description="Disordered" evidence="1">
    <location>
        <begin position="109"/>
        <end position="838"/>
    </location>
</feature>
<evidence type="ECO:0000256" key="1">
    <source>
        <dbReference type="SAM" id="MobiDB-lite"/>
    </source>
</evidence>
<feature type="compositionally biased region" description="Polar residues" evidence="1">
    <location>
        <begin position="109"/>
        <end position="123"/>
    </location>
</feature>
<feature type="compositionally biased region" description="Acidic residues" evidence="1">
    <location>
        <begin position="449"/>
        <end position="459"/>
    </location>
</feature>
<keyword evidence="3" id="KW-1185">Reference proteome</keyword>
<feature type="compositionally biased region" description="Basic and acidic residues" evidence="1">
    <location>
        <begin position="691"/>
        <end position="701"/>
    </location>
</feature>
<organism evidence="2 3">
    <name type="scientific">Bugula neritina</name>
    <name type="common">Brown bryozoan</name>
    <name type="synonym">Sertularia neritina</name>
    <dbReference type="NCBI Taxonomy" id="10212"/>
    <lineage>
        <taxon>Eukaryota</taxon>
        <taxon>Metazoa</taxon>
        <taxon>Spiralia</taxon>
        <taxon>Lophotrochozoa</taxon>
        <taxon>Bryozoa</taxon>
        <taxon>Gymnolaemata</taxon>
        <taxon>Cheilostomatida</taxon>
        <taxon>Flustrina</taxon>
        <taxon>Buguloidea</taxon>
        <taxon>Bugulidae</taxon>
        <taxon>Bugula</taxon>
    </lineage>
</organism>
<feature type="compositionally biased region" description="Low complexity" evidence="1">
    <location>
        <begin position="432"/>
        <end position="441"/>
    </location>
</feature>
<evidence type="ECO:0000313" key="2">
    <source>
        <dbReference type="EMBL" id="KAF6022974.1"/>
    </source>
</evidence>
<feature type="compositionally biased region" description="Basic and acidic residues" evidence="1">
    <location>
        <begin position="333"/>
        <end position="350"/>
    </location>
</feature>
<protein>
    <submittedName>
        <fullName evidence="2">Uncharacterized protein</fullName>
    </submittedName>
</protein>
<feature type="compositionally biased region" description="Acidic residues" evidence="1">
    <location>
        <begin position="321"/>
        <end position="332"/>
    </location>
</feature>
<name>A0A7J7JBD9_BUGNE</name>
<feature type="compositionally biased region" description="Basic residues" evidence="1">
    <location>
        <begin position="643"/>
        <end position="653"/>
    </location>
</feature>
<dbReference type="AlphaFoldDB" id="A0A7J7JBD9"/>
<accession>A0A7J7JBD9</accession>
<feature type="compositionally biased region" description="Acidic residues" evidence="1">
    <location>
        <begin position="279"/>
        <end position="292"/>
    </location>
</feature>
<dbReference type="Proteomes" id="UP000593567">
    <property type="component" value="Unassembled WGS sequence"/>
</dbReference>
<feature type="compositionally biased region" description="Basic and acidic residues" evidence="1">
    <location>
        <begin position="755"/>
        <end position="777"/>
    </location>
</feature>
<feature type="compositionally biased region" description="Polar residues" evidence="1">
    <location>
        <begin position="520"/>
        <end position="533"/>
    </location>
</feature>